<sequence length="347" mass="37958">MKIKSTNLSSWEEGFREKGQRTSPLCESEGLEIDSDCMLRKSGDASLVKASLAANDEVRVVSEVIEDLCAETPFNPMDPQQCMAAFLETLLQENAIAKPSECVKVDCTTVVGENAPHSIKKHKTPTPLKYLVIDVTDNDLSIDLHDFTLASPDSEDDLKGQLLASNSQPSTPSFSKGGNVSNKTVKISSSAKGGCGSRKERGAGIPKMYKTLFRPASDMELSTKEAQVFAYIFGSGLDLKAISAKCTIIYAIVSAPYFGGNIHSSQEFCDWDMMDARGIPNCGSSDSSSLWVVDWMEMDDSFQPNLIGVLKEVHVRVKTPLALVMGPYNLFKRQTEAYALAKWNELN</sequence>
<dbReference type="AlphaFoldDB" id="A0AAN9EF90"/>
<feature type="region of interest" description="Disordered" evidence="1">
    <location>
        <begin position="1"/>
        <end position="23"/>
    </location>
</feature>
<gene>
    <name evidence="2" type="ORF">RIF29_28667</name>
</gene>
<evidence type="ECO:0000313" key="3">
    <source>
        <dbReference type="Proteomes" id="UP001372338"/>
    </source>
</evidence>
<reference evidence="2 3" key="1">
    <citation type="submission" date="2024-01" db="EMBL/GenBank/DDBJ databases">
        <title>The genomes of 5 underutilized Papilionoideae crops provide insights into root nodulation and disease resistanc.</title>
        <authorList>
            <person name="Yuan L."/>
        </authorList>
    </citation>
    <scope>NUCLEOTIDE SEQUENCE [LARGE SCALE GENOMIC DNA]</scope>
    <source>
        <strain evidence="2">ZHUSHIDOU_FW_LH</strain>
        <tissue evidence="2">Leaf</tissue>
    </source>
</reference>
<proteinExistence type="predicted"/>
<accession>A0AAN9EF90</accession>
<organism evidence="2 3">
    <name type="scientific">Crotalaria pallida</name>
    <name type="common">Smooth rattlebox</name>
    <name type="synonym">Crotalaria striata</name>
    <dbReference type="NCBI Taxonomy" id="3830"/>
    <lineage>
        <taxon>Eukaryota</taxon>
        <taxon>Viridiplantae</taxon>
        <taxon>Streptophyta</taxon>
        <taxon>Embryophyta</taxon>
        <taxon>Tracheophyta</taxon>
        <taxon>Spermatophyta</taxon>
        <taxon>Magnoliopsida</taxon>
        <taxon>eudicotyledons</taxon>
        <taxon>Gunneridae</taxon>
        <taxon>Pentapetalae</taxon>
        <taxon>rosids</taxon>
        <taxon>fabids</taxon>
        <taxon>Fabales</taxon>
        <taxon>Fabaceae</taxon>
        <taxon>Papilionoideae</taxon>
        <taxon>50 kb inversion clade</taxon>
        <taxon>genistoids sensu lato</taxon>
        <taxon>core genistoids</taxon>
        <taxon>Crotalarieae</taxon>
        <taxon>Crotalaria</taxon>
    </lineage>
</organism>
<comment type="caution">
    <text evidence="2">The sequence shown here is derived from an EMBL/GenBank/DDBJ whole genome shotgun (WGS) entry which is preliminary data.</text>
</comment>
<feature type="region of interest" description="Disordered" evidence="1">
    <location>
        <begin position="158"/>
        <end position="180"/>
    </location>
</feature>
<dbReference type="Proteomes" id="UP001372338">
    <property type="component" value="Unassembled WGS sequence"/>
</dbReference>
<name>A0AAN9EF90_CROPI</name>
<dbReference type="EMBL" id="JAYWIO010000006">
    <property type="protein sequence ID" value="KAK7255260.1"/>
    <property type="molecule type" value="Genomic_DNA"/>
</dbReference>
<evidence type="ECO:0000256" key="1">
    <source>
        <dbReference type="SAM" id="MobiDB-lite"/>
    </source>
</evidence>
<evidence type="ECO:0000313" key="2">
    <source>
        <dbReference type="EMBL" id="KAK7255260.1"/>
    </source>
</evidence>
<protein>
    <submittedName>
        <fullName evidence="2">Uncharacterized protein</fullName>
    </submittedName>
</protein>
<feature type="compositionally biased region" description="Polar residues" evidence="1">
    <location>
        <begin position="1"/>
        <end position="10"/>
    </location>
</feature>
<keyword evidence="3" id="KW-1185">Reference proteome</keyword>
<feature type="compositionally biased region" description="Polar residues" evidence="1">
    <location>
        <begin position="163"/>
        <end position="180"/>
    </location>
</feature>